<dbReference type="OrthoDB" id="8478408at2"/>
<reference evidence="2 3" key="1">
    <citation type="submission" date="2017-11" db="EMBL/GenBank/DDBJ databases">
        <title>Genomic Encyclopedia of Type Strains, Phase III (KMG-III): the genomes of soil and plant-associated and newly described type strains.</title>
        <authorList>
            <person name="Whitman W."/>
        </authorList>
    </citation>
    <scope>NUCLEOTIDE SEQUENCE [LARGE SCALE GENOMIC DNA]</scope>
    <source>
        <strain evidence="2 3">CGMCC 1.12274</strain>
    </source>
</reference>
<dbReference type="RefSeq" id="WP_100868118.1">
    <property type="nucleotide sequence ID" value="NZ_PHUF01000005.1"/>
</dbReference>
<keyword evidence="1" id="KW-1133">Transmembrane helix</keyword>
<evidence type="ECO:0000313" key="3">
    <source>
        <dbReference type="Proteomes" id="UP000232587"/>
    </source>
</evidence>
<feature type="transmembrane region" description="Helical" evidence="1">
    <location>
        <begin position="320"/>
        <end position="342"/>
    </location>
</feature>
<keyword evidence="1" id="KW-0812">Transmembrane</keyword>
<sequence>MIVLISSDIRPRYSDDIIRILALPRGAQLQLRYGAPLLAGDIQGCVPREQLAGEAALVCFVADASAPMPFALVPVRFVTIIRAEKVGTSYIFTVAADAFVTGLTDVDIRASACPTDQQRLPAPPGTSPTAGEIFAFSGTQAWQGHKSLSLDTFEATADRLAVHTTFNTARSAFFTVVRISEVRARSWFGTWPQPLKVDQGAFDLKAGKRYECEVYCLRLYEPAKAVQIKPSAGFVFTTIVSTSPKPSLGAEANDNWVQFGSAKRSIIDSRYDVKRFLFEAEPNVIRRVSGIRLFLTEGLAESSTDYQQDITLPLIFRGSIFWAVVRASLIGIATAGPSMIAINAAGKLNAGAVAAVIALGALAGAAAIFPSIRKP</sequence>
<accession>A0A2N0H5S8</accession>
<feature type="transmembrane region" description="Helical" evidence="1">
    <location>
        <begin position="348"/>
        <end position="369"/>
    </location>
</feature>
<evidence type="ECO:0000256" key="1">
    <source>
        <dbReference type="SAM" id="Phobius"/>
    </source>
</evidence>
<proteinExistence type="predicted"/>
<name>A0A2N0H5S8_9SPHN</name>
<organism evidence="2 3">
    <name type="scientific">Novosphingobium kunmingense</name>
    <dbReference type="NCBI Taxonomy" id="1211806"/>
    <lineage>
        <taxon>Bacteria</taxon>
        <taxon>Pseudomonadati</taxon>
        <taxon>Pseudomonadota</taxon>
        <taxon>Alphaproteobacteria</taxon>
        <taxon>Sphingomonadales</taxon>
        <taxon>Sphingomonadaceae</taxon>
        <taxon>Novosphingobium</taxon>
    </lineage>
</organism>
<keyword evidence="3" id="KW-1185">Reference proteome</keyword>
<dbReference type="Proteomes" id="UP000232587">
    <property type="component" value="Unassembled WGS sequence"/>
</dbReference>
<protein>
    <submittedName>
        <fullName evidence="2">Uncharacterized protein</fullName>
    </submittedName>
</protein>
<gene>
    <name evidence="2" type="ORF">B0I00_2943</name>
</gene>
<dbReference type="EMBL" id="PHUF01000005">
    <property type="protein sequence ID" value="PKB14311.1"/>
    <property type="molecule type" value="Genomic_DNA"/>
</dbReference>
<dbReference type="AlphaFoldDB" id="A0A2N0H5S8"/>
<evidence type="ECO:0000313" key="2">
    <source>
        <dbReference type="EMBL" id="PKB14311.1"/>
    </source>
</evidence>
<comment type="caution">
    <text evidence="2">The sequence shown here is derived from an EMBL/GenBank/DDBJ whole genome shotgun (WGS) entry which is preliminary data.</text>
</comment>
<keyword evidence="1" id="KW-0472">Membrane</keyword>